<evidence type="ECO:0000313" key="2">
    <source>
        <dbReference type="EMBL" id="MDN3706969.1"/>
    </source>
</evidence>
<keyword evidence="3" id="KW-1185">Reference proteome</keyword>
<feature type="transmembrane region" description="Helical" evidence="1">
    <location>
        <begin position="12"/>
        <end position="29"/>
    </location>
</feature>
<comment type="caution">
    <text evidence="2">The sequence shown here is derived from an EMBL/GenBank/DDBJ whole genome shotgun (WGS) entry which is preliminary data.</text>
</comment>
<accession>A0ABT8CR31</accession>
<name>A0ABT8CR31_9FLAO</name>
<evidence type="ECO:0000256" key="1">
    <source>
        <dbReference type="SAM" id="Phobius"/>
    </source>
</evidence>
<sequence length="42" mass="4962">MTTLLKSVSMLLQIFNTYSTYMTTYYFILGGNKKKWKICSEN</sequence>
<gene>
    <name evidence="2" type="ORF">QW060_07455</name>
</gene>
<reference evidence="3" key="1">
    <citation type="journal article" date="2019" name="Int. J. Syst. Evol. Microbiol.">
        <title>The Global Catalogue of Microorganisms (GCM) 10K type strain sequencing project: providing services to taxonomists for standard genome sequencing and annotation.</title>
        <authorList>
            <consortium name="The Broad Institute Genomics Platform"/>
            <consortium name="The Broad Institute Genome Sequencing Center for Infectious Disease"/>
            <person name="Wu L."/>
            <person name="Ma J."/>
        </authorList>
    </citation>
    <scope>NUCLEOTIDE SEQUENCE [LARGE SCALE GENOMIC DNA]</scope>
    <source>
        <strain evidence="3">CECT 7184</strain>
    </source>
</reference>
<organism evidence="2 3">
    <name type="scientific">Paenimyroides ceti</name>
    <dbReference type="NCBI Taxonomy" id="395087"/>
    <lineage>
        <taxon>Bacteria</taxon>
        <taxon>Pseudomonadati</taxon>
        <taxon>Bacteroidota</taxon>
        <taxon>Flavobacteriia</taxon>
        <taxon>Flavobacteriales</taxon>
        <taxon>Flavobacteriaceae</taxon>
        <taxon>Paenimyroides</taxon>
    </lineage>
</organism>
<proteinExistence type="predicted"/>
<evidence type="ECO:0000313" key="3">
    <source>
        <dbReference type="Proteomes" id="UP001242368"/>
    </source>
</evidence>
<keyword evidence="1" id="KW-0472">Membrane</keyword>
<dbReference type="EMBL" id="JAUFQU010000001">
    <property type="protein sequence ID" value="MDN3706969.1"/>
    <property type="molecule type" value="Genomic_DNA"/>
</dbReference>
<protein>
    <submittedName>
        <fullName evidence="2">Uncharacterized protein</fullName>
    </submittedName>
</protein>
<keyword evidence="1" id="KW-0812">Transmembrane</keyword>
<keyword evidence="1" id="KW-1133">Transmembrane helix</keyword>
<dbReference type="Proteomes" id="UP001242368">
    <property type="component" value="Unassembled WGS sequence"/>
</dbReference>
<dbReference type="RefSeq" id="WP_290363016.1">
    <property type="nucleotide sequence ID" value="NZ_JAUFQU010000001.1"/>
</dbReference>